<sequence length="317" mass="32652">MEGKIVTIGEILVEIMATTFGDGFLEPQPLIGPFPSGAPAIFIDQVGKLGAAAAIVSAVGDDDFGTLNLERLKRDGVDVSAVEVLPGAATGSAFVRYRADGSRAFVFNMRDSAAGKIAATLAAESVLGGAAHLHVMGSGLPMPAVHGMVSTAIPALKERGGSVSFDPNIRPEMLRDPAGRAALDRVLAATDLFLPSGEELMMFAGASEETAAIAALLQTGVREIVLKRGKAGASHFDRNGRTDMPGFAVEEVDPTGAGDSFGATFLVCRRFGLGIGESLRYANAAGARTVTIKGPMEGTSTFAELDAFIAGATVRSP</sequence>
<evidence type="ECO:0000313" key="8">
    <source>
        <dbReference type="Proteomes" id="UP000184485"/>
    </source>
</evidence>
<dbReference type="STRING" id="1122133.SAMN02745157_2928"/>
<evidence type="ECO:0000256" key="5">
    <source>
        <dbReference type="ARBA" id="ARBA00022840"/>
    </source>
</evidence>
<dbReference type="AlphaFoldDB" id="A0A1M5E8W3"/>
<evidence type="ECO:0000256" key="2">
    <source>
        <dbReference type="ARBA" id="ARBA00022679"/>
    </source>
</evidence>
<feature type="domain" description="Carbohydrate kinase PfkB" evidence="6">
    <location>
        <begin position="35"/>
        <end position="298"/>
    </location>
</feature>
<dbReference type="Gene3D" id="3.40.1190.20">
    <property type="match status" value="1"/>
</dbReference>
<dbReference type="Pfam" id="PF00294">
    <property type="entry name" value="PfkB"/>
    <property type="match status" value="1"/>
</dbReference>
<name>A0A1M5E8W3_9HYPH</name>
<evidence type="ECO:0000256" key="3">
    <source>
        <dbReference type="ARBA" id="ARBA00022741"/>
    </source>
</evidence>
<keyword evidence="8" id="KW-1185">Reference proteome</keyword>
<gene>
    <name evidence="7" type="ORF">SAMN02745157_2928</name>
</gene>
<dbReference type="InterPro" id="IPR050306">
    <property type="entry name" value="PfkB_Carbo_kinase"/>
</dbReference>
<dbReference type="EMBL" id="FQUP01000002">
    <property type="protein sequence ID" value="SHF75688.1"/>
    <property type="molecule type" value="Genomic_DNA"/>
</dbReference>
<dbReference type="InterPro" id="IPR029056">
    <property type="entry name" value="Ribokinase-like"/>
</dbReference>
<protein>
    <recommendedName>
        <fullName evidence="6">Carbohydrate kinase PfkB domain-containing protein</fullName>
    </recommendedName>
</protein>
<organism evidence="7 8">
    <name type="scientific">Kaistia soli DSM 19436</name>
    <dbReference type="NCBI Taxonomy" id="1122133"/>
    <lineage>
        <taxon>Bacteria</taxon>
        <taxon>Pseudomonadati</taxon>
        <taxon>Pseudomonadota</taxon>
        <taxon>Alphaproteobacteria</taxon>
        <taxon>Hyphomicrobiales</taxon>
        <taxon>Kaistiaceae</taxon>
        <taxon>Kaistia</taxon>
    </lineage>
</organism>
<dbReference type="CDD" id="cd01166">
    <property type="entry name" value="KdgK"/>
    <property type="match status" value="1"/>
</dbReference>
<dbReference type="GO" id="GO:0005524">
    <property type="term" value="F:ATP binding"/>
    <property type="evidence" value="ECO:0007669"/>
    <property type="project" value="UniProtKB-KW"/>
</dbReference>
<dbReference type="PANTHER" id="PTHR43085:SF1">
    <property type="entry name" value="PSEUDOURIDINE KINASE-RELATED"/>
    <property type="match status" value="1"/>
</dbReference>
<keyword evidence="3" id="KW-0547">Nucleotide-binding</keyword>
<keyword evidence="5" id="KW-0067">ATP-binding</keyword>
<evidence type="ECO:0000259" key="6">
    <source>
        <dbReference type="Pfam" id="PF00294"/>
    </source>
</evidence>
<evidence type="ECO:0000256" key="1">
    <source>
        <dbReference type="ARBA" id="ARBA00010688"/>
    </source>
</evidence>
<dbReference type="SUPFAM" id="SSF53613">
    <property type="entry name" value="Ribokinase-like"/>
    <property type="match status" value="1"/>
</dbReference>
<dbReference type="Proteomes" id="UP000184485">
    <property type="component" value="Unassembled WGS sequence"/>
</dbReference>
<accession>A0A1M5E8W3</accession>
<dbReference type="PANTHER" id="PTHR43085">
    <property type="entry name" value="HEXOKINASE FAMILY MEMBER"/>
    <property type="match status" value="1"/>
</dbReference>
<proteinExistence type="inferred from homology"/>
<evidence type="ECO:0000313" key="7">
    <source>
        <dbReference type="EMBL" id="SHF75688.1"/>
    </source>
</evidence>
<keyword evidence="4" id="KW-0418">Kinase</keyword>
<evidence type="ECO:0000256" key="4">
    <source>
        <dbReference type="ARBA" id="ARBA00022777"/>
    </source>
</evidence>
<dbReference type="InterPro" id="IPR011611">
    <property type="entry name" value="PfkB_dom"/>
</dbReference>
<reference evidence="7 8" key="1">
    <citation type="submission" date="2016-11" db="EMBL/GenBank/DDBJ databases">
        <authorList>
            <person name="Jaros S."/>
            <person name="Januszkiewicz K."/>
            <person name="Wedrychowicz H."/>
        </authorList>
    </citation>
    <scope>NUCLEOTIDE SEQUENCE [LARGE SCALE GENOMIC DNA]</scope>
    <source>
        <strain evidence="7 8">DSM 19436</strain>
    </source>
</reference>
<comment type="similarity">
    <text evidence="1">Belongs to the carbohydrate kinase PfkB family.</text>
</comment>
<dbReference type="RefSeq" id="WP_073053909.1">
    <property type="nucleotide sequence ID" value="NZ_FQUP01000002.1"/>
</dbReference>
<keyword evidence="2" id="KW-0808">Transferase</keyword>
<dbReference type="GO" id="GO:0016301">
    <property type="term" value="F:kinase activity"/>
    <property type="evidence" value="ECO:0007669"/>
    <property type="project" value="UniProtKB-KW"/>
</dbReference>